<reference evidence="1 2" key="2">
    <citation type="journal article" date="2010" name="Nucleic Acids Res.">
        <title>BeetleBase in 2010: revisions to provide comprehensive genomic information for Tribolium castaneum.</title>
        <authorList>
            <person name="Kim H.S."/>
            <person name="Murphy T."/>
            <person name="Xia J."/>
            <person name="Caragea D."/>
            <person name="Park Y."/>
            <person name="Beeman R.W."/>
            <person name="Lorenzen M.D."/>
            <person name="Butcher S."/>
            <person name="Manak J.R."/>
            <person name="Brown S.J."/>
        </authorList>
    </citation>
    <scope>NUCLEOTIDE SEQUENCE [LARGE SCALE GENOMIC DNA]</scope>
    <source>
        <strain evidence="1 2">Georgia GA2</strain>
    </source>
</reference>
<name>D6WMJ2_TRICA</name>
<gene>
    <name evidence="1" type="primary">GLEAN_14569</name>
    <name evidence="1" type="ORF">TcasGA2_TC014569</name>
</gene>
<evidence type="ECO:0000313" key="1">
    <source>
        <dbReference type="EMBL" id="EFA04279.1"/>
    </source>
</evidence>
<proteinExistence type="predicted"/>
<dbReference type="EMBL" id="KQ971343">
    <property type="protein sequence ID" value="EFA04279.1"/>
    <property type="molecule type" value="Genomic_DNA"/>
</dbReference>
<dbReference type="AlphaFoldDB" id="D6WMJ2"/>
<reference evidence="1 2" key="1">
    <citation type="journal article" date="2008" name="Nature">
        <title>The genome of the model beetle and pest Tribolium castaneum.</title>
        <authorList>
            <consortium name="Tribolium Genome Sequencing Consortium"/>
            <person name="Richards S."/>
            <person name="Gibbs R.A."/>
            <person name="Weinstock G.M."/>
            <person name="Brown S.J."/>
            <person name="Denell R."/>
            <person name="Beeman R.W."/>
            <person name="Gibbs R."/>
            <person name="Beeman R.W."/>
            <person name="Brown S.J."/>
            <person name="Bucher G."/>
            <person name="Friedrich M."/>
            <person name="Grimmelikhuijzen C.J."/>
            <person name="Klingler M."/>
            <person name="Lorenzen M."/>
            <person name="Richards S."/>
            <person name="Roth S."/>
            <person name="Schroder R."/>
            <person name="Tautz D."/>
            <person name="Zdobnov E.M."/>
            <person name="Muzny D."/>
            <person name="Gibbs R.A."/>
            <person name="Weinstock G.M."/>
            <person name="Attaway T."/>
            <person name="Bell S."/>
            <person name="Buhay C.J."/>
            <person name="Chandrabose M.N."/>
            <person name="Chavez D."/>
            <person name="Clerk-Blankenburg K.P."/>
            <person name="Cree A."/>
            <person name="Dao M."/>
            <person name="Davis C."/>
            <person name="Chacko J."/>
            <person name="Dinh H."/>
            <person name="Dugan-Rocha S."/>
            <person name="Fowler G."/>
            <person name="Garner T.T."/>
            <person name="Garnes J."/>
            <person name="Gnirke A."/>
            <person name="Hawes A."/>
            <person name="Hernandez J."/>
            <person name="Hines S."/>
            <person name="Holder M."/>
            <person name="Hume J."/>
            <person name="Jhangiani S.N."/>
            <person name="Joshi V."/>
            <person name="Khan Z.M."/>
            <person name="Jackson L."/>
            <person name="Kovar C."/>
            <person name="Kowis A."/>
            <person name="Lee S."/>
            <person name="Lewis L.R."/>
            <person name="Margolis J."/>
            <person name="Morgan M."/>
            <person name="Nazareth L.V."/>
            <person name="Nguyen N."/>
            <person name="Okwuonu G."/>
            <person name="Parker D."/>
            <person name="Richards S."/>
            <person name="Ruiz S.J."/>
            <person name="Santibanez J."/>
            <person name="Savard J."/>
            <person name="Scherer S.E."/>
            <person name="Schneider B."/>
            <person name="Sodergren E."/>
            <person name="Tautz D."/>
            <person name="Vattahil S."/>
            <person name="Villasana D."/>
            <person name="White C.S."/>
            <person name="Wright R."/>
            <person name="Park Y."/>
            <person name="Beeman R.W."/>
            <person name="Lord J."/>
            <person name="Oppert B."/>
            <person name="Lorenzen M."/>
            <person name="Brown S."/>
            <person name="Wang L."/>
            <person name="Savard J."/>
            <person name="Tautz D."/>
            <person name="Richards S."/>
            <person name="Weinstock G."/>
            <person name="Gibbs R.A."/>
            <person name="Liu Y."/>
            <person name="Worley K."/>
            <person name="Weinstock G."/>
            <person name="Elsik C.G."/>
            <person name="Reese J.T."/>
            <person name="Elhaik E."/>
            <person name="Landan G."/>
            <person name="Graur D."/>
            <person name="Arensburger P."/>
            <person name="Atkinson P."/>
            <person name="Beeman R.W."/>
            <person name="Beidler J."/>
            <person name="Brown S.J."/>
            <person name="Demuth J.P."/>
            <person name="Drury D.W."/>
            <person name="Du Y.Z."/>
            <person name="Fujiwara H."/>
            <person name="Lorenzen M."/>
            <person name="Maselli V."/>
            <person name="Osanai M."/>
            <person name="Park Y."/>
            <person name="Robertson H.M."/>
            <person name="Tu Z."/>
            <person name="Wang J.J."/>
            <person name="Wang S."/>
            <person name="Richards S."/>
            <person name="Song H."/>
            <person name="Zhang L."/>
            <person name="Sodergren E."/>
            <person name="Werner D."/>
            <person name="Stanke M."/>
            <person name="Morgenstern B."/>
            <person name="Solovyev V."/>
            <person name="Kosarev P."/>
            <person name="Brown G."/>
            <person name="Chen H.C."/>
            <person name="Ermolaeva O."/>
            <person name="Hlavina W."/>
            <person name="Kapustin Y."/>
            <person name="Kiryutin B."/>
            <person name="Kitts P."/>
            <person name="Maglott D."/>
            <person name="Pruitt K."/>
            <person name="Sapojnikov V."/>
            <person name="Souvorov A."/>
            <person name="Mackey A.J."/>
            <person name="Waterhouse R.M."/>
            <person name="Wyder S."/>
            <person name="Zdobnov E.M."/>
            <person name="Zdobnov E.M."/>
            <person name="Wyder S."/>
            <person name="Kriventseva E.V."/>
            <person name="Kadowaki T."/>
            <person name="Bork P."/>
            <person name="Aranda M."/>
            <person name="Bao R."/>
            <person name="Beermann A."/>
            <person name="Berns N."/>
            <person name="Bolognesi R."/>
            <person name="Bonneton F."/>
            <person name="Bopp D."/>
            <person name="Brown S.J."/>
            <person name="Bucher G."/>
            <person name="Butts T."/>
            <person name="Chaumot A."/>
            <person name="Denell R.E."/>
            <person name="Ferrier D.E."/>
            <person name="Friedrich M."/>
            <person name="Gordon C.M."/>
            <person name="Jindra M."/>
            <person name="Klingler M."/>
            <person name="Lan Q."/>
            <person name="Lattorff H.M."/>
            <person name="Laudet V."/>
            <person name="von Levetsow C."/>
            <person name="Liu Z."/>
            <person name="Lutz R."/>
            <person name="Lynch J.A."/>
            <person name="da Fonseca R.N."/>
            <person name="Posnien N."/>
            <person name="Reuter R."/>
            <person name="Roth S."/>
            <person name="Savard J."/>
            <person name="Schinko J.B."/>
            <person name="Schmitt C."/>
            <person name="Schoppmeier M."/>
            <person name="Schroder R."/>
            <person name="Shippy T.D."/>
            <person name="Simonnet F."/>
            <person name="Marques-Souza H."/>
            <person name="Tautz D."/>
            <person name="Tomoyasu Y."/>
            <person name="Trauner J."/>
            <person name="Van der Zee M."/>
            <person name="Vervoort M."/>
            <person name="Wittkopp N."/>
            <person name="Wimmer E.A."/>
            <person name="Yang X."/>
            <person name="Jones A.K."/>
            <person name="Sattelle D.B."/>
            <person name="Ebert P.R."/>
            <person name="Nelson D."/>
            <person name="Scott J.G."/>
            <person name="Beeman R.W."/>
            <person name="Muthukrishnan S."/>
            <person name="Kramer K.J."/>
            <person name="Arakane Y."/>
            <person name="Beeman R.W."/>
            <person name="Zhu Q."/>
            <person name="Hogenkamp D."/>
            <person name="Dixit R."/>
            <person name="Oppert B."/>
            <person name="Jiang H."/>
            <person name="Zou Z."/>
            <person name="Marshall J."/>
            <person name="Elpidina E."/>
            <person name="Vinokurov K."/>
            <person name="Oppert C."/>
            <person name="Zou Z."/>
            <person name="Evans J."/>
            <person name="Lu Z."/>
            <person name="Zhao P."/>
            <person name="Sumathipala N."/>
            <person name="Altincicek B."/>
            <person name="Vilcinskas A."/>
            <person name="Williams M."/>
            <person name="Hultmark D."/>
            <person name="Hetru C."/>
            <person name="Jiang H."/>
            <person name="Grimmelikhuijzen C.J."/>
            <person name="Hauser F."/>
            <person name="Cazzamali G."/>
            <person name="Williamson M."/>
            <person name="Park Y."/>
            <person name="Li B."/>
            <person name="Tanaka Y."/>
            <person name="Predel R."/>
            <person name="Neupert S."/>
            <person name="Schachtner J."/>
            <person name="Verleyen P."/>
            <person name="Raible F."/>
            <person name="Bork P."/>
            <person name="Friedrich M."/>
            <person name="Walden K.K."/>
            <person name="Robertson H.M."/>
            <person name="Angeli S."/>
            <person name="Foret S."/>
            <person name="Bucher G."/>
            <person name="Schuetz S."/>
            <person name="Maleszka R."/>
            <person name="Wimmer E.A."/>
            <person name="Beeman R.W."/>
            <person name="Lorenzen M."/>
            <person name="Tomoyasu Y."/>
            <person name="Miller S.C."/>
            <person name="Grossmann D."/>
            <person name="Bucher G."/>
        </authorList>
    </citation>
    <scope>NUCLEOTIDE SEQUENCE [LARGE SCALE GENOMIC DNA]</scope>
    <source>
        <strain evidence="1 2">Georgia GA2</strain>
    </source>
</reference>
<sequence>MVFFSASSSFLLSYIHLRILRGNQLDDRFDESISGWRNGRTRIARRRRRVWNADKGIAGQKENANEKIKGGSVAGDGLLNSRDGRRPALGHFCQDDFQFANRGTAIFFNQLVQFFVENKLF</sequence>
<protein>
    <submittedName>
        <fullName evidence="1">Uncharacterized protein</fullName>
    </submittedName>
</protein>
<dbReference type="HOGENOM" id="CLU_2041059_0_0_1"/>
<dbReference type="Proteomes" id="UP000007266">
    <property type="component" value="Linkage group 5"/>
</dbReference>
<organism evidence="1 2">
    <name type="scientific">Tribolium castaneum</name>
    <name type="common">Red flour beetle</name>
    <dbReference type="NCBI Taxonomy" id="7070"/>
    <lineage>
        <taxon>Eukaryota</taxon>
        <taxon>Metazoa</taxon>
        <taxon>Ecdysozoa</taxon>
        <taxon>Arthropoda</taxon>
        <taxon>Hexapoda</taxon>
        <taxon>Insecta</taxon>
        <taxon>Pterygota</taxon>
        <taxon>Neoptera</taxon>
        <taxon>Endopterygota</taxon>
        <taxon>Coleoptera</taxon>
        <taxon>Polyphaga</taxon>
        <taxon>Cucujiformia</taxon>
        <taxon>Tenebrionidae</taxon>
        <taxon>Tenebrionidae incertae sedis</taxon>
        <taxon>Tribolium</taxon>
    </lineage>
</organism>
<evidence type="ECO:0000313" key="2">
    <source>
        <dbReference type="Proteomes" id="UP000007266"/>
    </source>
</evidence>
<dbReference type="InParanoid" id="D6WMJ2"/>
<keyword evidence="2" id="KW-1185">Reference proteome</keyword>
<accession>D6WMJ2</accession>